<dbReference type="Pfam" id="PF00899">
    <property type="entry name" value="ThiF"/>
    <property type="match status" value="1"/>
</dbReference>
<dbReference type="PANTHER" id="PTHR10953">
    <property type="entry name" value="UBIQUITIN-ACTIVATING ENZYME E1"/>
    <property type="match status" value="1"/>
</dbReference>
<name>A0ABU9UB58_9SPIR</name>
<dbReference type="PANTHER" id="PTHR10953:SF102">
    <property type="entry name" value="ADENYLYLTRANSFERASE AND SULFURTRANSFERASE MOCS3"/>
    <property type="match status" value="1"/>
</dbReference>
<evidence type="ECO:0000313" key="2">
    <source>
        <dbReference type="EMBL" id="MEM5947417.1"/>
    </source>
</evidence>
<dbReference type="RefSeq" id="WP_420068866.1">
    <property type="nucleotide sequence ID" value="NZ_JBCHKQ010000001.1"/>
</dbReference>
<comment type="caution">
    <text evidence="2">The sequence shown here is derived from an EMBL/GenBank/DDBJ whole genome shotgun (WGS) entry which is preliminary data.</text>
</comment>
<dbReference type="EMBL" id="JBCHKQ010000001">
    <property type="protein sequence ID" value="MEM5947417.1"/>
    <property type="molecule type" value="Genomic_DNA"/>
</dbReference>
<gene>
    <name evidence="2" type="ORF">WKV44_02560</name>
</gene>
<dbReference type="InterPro" id="IPR045886">
    <property type="entry name" value="ThiF/MoeB/HesA"/>
</dbReference>
<evidence type="ECO:0000313" key="3">
    <source>
        <dbReference type="Proteomes" id="UP001466331"/>
    </source>
</evidence>
<dbReference type="InterPro" id="IPR035985">
    <property type="entry name" value="Ubiquitin-activating_enz"/>
</dbReference>
<proteinExistence type="predicted"/>
<reference evidence="2 3" key="1">
    <citation type="submission" date="2024-03" db="EMBL/GenBank/DDBJ databases">
        <title>Ignisphaera cupida sp. nov., a hyperthermophilic hydrolytic archaeon from a hot spring of Kamchatka, and proposal of Ignisphaeraceae fam. nov.</title>
        <authorList>
            <person name="Podosokorskaya O.A."/>
            <person name="Elcheninov A.G."/>
            <person name="Maltseva A.I."/>
            <person name="Zayulina K.S."/>
            <person name="Novikov A."/>
            <person name="Merkel A.Y."/>
        </authorList>
    </citation>
    <scope>NUCLEOTIDE SEQUENCE [LARGE SCALE GENOMIC DNA]</scope>
    <source>
        <strain evidence="2 3">38H-sp</strain>
    </source>
</reference>
<evidence type="ECO:0000259" key="1">
    <source>
        <dbReference type="Pfam" id="PF00899"/>
    </source>
</evidence>
<dbReference type="Proteomes" id="UP001466331">
    <property type="component" value="Unassembled WGS sequence"/>
</dbReference>
<dbReference type="CDD" id="cd00757">
    <property type="entry name" value="ThiF_MoeB_HesA_family"/>
    <property type="match status" value="1"/>
</dbReference>
<organism evidence="2 3">
    <name type="scientific">Rarispira pelagica</name>
    <dbReference type="NCBI Taxonomy" id="3141764"/>
    <lineage>
        <taxon>Bacteria</taxon>
        <taxon>Pseudomonadati</taxon>
        <taxon>Spirochaetota</taxon>
        <taxon>Spirochaetia</taxon>
        <taxon>Winmispirales</taxon>
        <taxon>Winmispiraceae</taxon>
        <taxon>Rarispira</taxon>
    </lineage>
</organism>
<dbReference type="InterPro" id="IPR000594">
    <property type="entry name" value="ThiF_NAD_FAD-bd"/>
</dbReference>
<dbReference type="Gene3D" id="3.40.50.720">
    <property type="entry name" value="NAD(P)-binding Rossmann-like Domain"/>
    <property type="match status" value="1"/>
</dbReference>
<protein>
    <submittedName>
        <fullName evidence="2">HesA/MoeB/ThiF family protein</fullName>
    </submittedName>
</protein>
<dbReference type="NCBIfam" id="NF004281">
    <property type="entry name" value="PRK05690.1"/>
    <property type="match status" value="1"/>
</dbReference>
<sequence>MSLREDQIYRYSRHILLPEVGGDGQKKILNARVLVIGTGGLGSPVAYYLAAAGVGTIGIADGDNVDLSNLQRQILHFTEDLGKPKVESAKKKLMALNPDVNIDVLNYRITEDNIRSIIKDYDFIIDATDNFPAKFLINDACVLEKKPFSHAGVLRFDGQTFTHIPGHMCYRCIFRELPPAGAVPTCSEAGVLGAVVGVLGTIQATEAIKYILGVGELLKDRLLVFDALAMRFREVSLSRQKDCPVCGDNPVITEIKEYEQPVCDIRERR</sequence>
<feature type="domain" description="THIF-type NAD/FAD binding fold" evidence="1">
    <location>
        <begin position="11"/>
        <end position="245"/>
    </location>
</feature>
<accession>A0ABU9UB58</accession>
<keyword evidence="3" id="KW-1185">Reference proteome</keyword>
<dbReference type="SUPFAM" id="SSF69572">
    <property type="entry name" value="Activating enzymes of the ubiquitin-like proteins"/>
    <property type="match status" value="1"/>
</dbReference>